<gene>
    <name evidence="1" type="ORF">ALP8811_00923</name>
</gene>
<dbReference type="Proteomes" id="UP000244911">
    <property type="component" value="Unassembled WGS sequence"/>
</dbReference>
<name>A0A2R8AIS2_9RHOB</name>
<keyword evidence="2" id="KW-1185">Reference proteome</keyword>
<evidence type="ECO:0000313" key="2">
    <source>
        <dbReference type="Proteomes" id="UP000244911"/>
    </source>
</evidence>
<proteinExistence type="predicted"/>
<dbReference type="AlphaFoldDB" id="A0A2R8AIS2"/>
<dbReference type="EMBL" id="OMOI01000001">
    <property type="protein sequence ID" value="SPF75928.1"/>
    <property type="molecule type" value="Genomic_DNA"/>
</dbReference>
<accession>A0A2R8AIS2</accession>
<protein>
    <submittedName>
        <fullName evidence="1">Uncharacterized protein</fullName>
    </submittedName>
</protein>
<organism evidence="1 2">
    <name type="scientific">Aliiroseovarius pelagivivens</name>
    <dbReference type="NCBI Taxonomy" id="1639690"/>
    <lineage>
        <taxon>Bacteria</taxon>
        <taxon>Pseudomonadati</taxon>
        <taxon>Pseudomonadota</taxon>
        <taxon>Alphaproteobacteria</taxon>
        <taxon>Rhodobacterales</taxon>
        <taxon>Paracoccaceae</taxon>
        <taxon>Aliiroseovarius</taxon>
    </lineage>
</organism>
<evidence type="ECO:0000313" key="1">
    <source>
        <dbReference type="EMBL" id="SPF75928.1"/>
    </source>
</evidence>
<sequence length="136" mass="15240">MLTPSAMSHQRSKDGAFSFVEDGIFFRSVVVHELAHAVMDPVPCPFDDCIVADEYIAYAMQVMSLPPSLQKKFGERPSAGQPVSRDKLSELMLFMSPDGFAQDVWAHLKQRPDACDYIGKVAGRDILLDRERFDSD</sequence>
<reference evidence="1 2" key="1">
    <citation type="submission" date="2018-03" db="EMBL/GenBank/DDBJ databases">
        <authorList>
            <person name="Keele B.F."/>
        </authorList>
    </citation>
    <scope>NUCLEOTIDE SEQUENCE [LARGE SCALE GENOMIC DNA]</scope>
    <source>
        <strain evidence="1 2">CECT 8811</strain>
    </source>
</reference>